<dbReference type="Gene3D" id="2.30.30.940">
    <property type="match status" value="1"/>
</dbReference>
<dbReference type="RefSeq" id="WP_146322913.1">
    <property type="nucleotide sequence ID" value="NZ_CP042305.1"/>
</dbReference>
<gene>
    <name evidence="2" type="ORF">FPZ11_14800</name>
</gene>
<reference evidence="2 3" key="1">
    <citation type="submission" date="2019-07" db="EMBL/GenBank/DDBJ databases">
        <title>Full genome sequence of Humibacter sp. WJ7-1.</title>
        <authorList>
            <person name="Im W.-T."/>
        </authorList>
    </citation>
    <scope>NUCLEOTIDE SEQUENCE [LARGE SCALE GENOMIC DNA]</scope>
    <source>
        <strain evidence="2 3">WJ7-1</strain>
    </source>
</reference>
<keyword evidence="3" id="KW-1185">Reference proteome</keyword>
<dbReference type="NCBIfam" id="NF041492">
    <property type="entry name" value="MobF"/>
    <property type="match status" value="1"/>
</dbReference>
<evidence type="ECO:0000313" key="3">
    <source>
        <dbReference type="Proteomes" id="UP000320216"/>
    </source>
</evidence>
<protein>
    <submittedName>
        <fullName evidence="2">AAA family ATPase</fullName>
    </submittedName>
</protein>
<evidence type="ECO:0000313" key="2">
    <source>
        <dbReference type="EMBL" id="QDZ16909.1"/>
    </source>
</evidence>
<dbReference type="CDD" id="cd18809">
    <property type="entry name" value="SF1_C_RecD"/>
    <property type="match status" value="1"/>
</dbReference>
<dbReference type="Pfam" id="PF13604">
    <property type="entry name" value="AAA_30"/>
    <property type="match status" value="1"/>
</dbReference>
<proteinExistence type="predicted"/>
<dbReference type="EMBL" id="CP042305">
    <property type="protein sequence ID" value="QDZ16909.1"/>
    <property type="molecule type" value="Genomic_DNA"/>
</dbReference>
<dbReference type="OrthoDB" id="4524286at2"/>
<dbReference type="SUPFAM" id="SSF52540">
    <property type="entry name" value="P-loop containing nucleoside triphosphate hydrolases"/>
    <property type="match status" value="2"/>
</dbReference>
<dbReference type="SUPFAM" id="SSF55464">
    <property type="entry name" value="Origin of replication-binding domain, RBD-like"/>
    <property type="match status" value="1"/>
</dbReference>
<sequence>MRVMSAGDGFRYLLRTVAAGDGDRSLSTPLTRYYADKGTPPGFWLGTGVPMLGAGELRVGDTVSETQLELLLGRGRDPITGDPLGRGYPVYAPLENRIAERIAELGPTLTVDERATAVTRIEAEETAKGTRRAVAGFDFTFSVPKSVSVLWAVADAGTQALIVQAHHEAVAEVIALMEREVAATRTGATGRDGAVAQVDTFGLIATAYDHYDSRSNDPHLHTHVVVSNKVKTVLDGRWRSLDGRPMHAAVVALSELHEGVIADHLTRAFGLDWEPRERGEDRNPTWDVAGVPMALIEEFSSRSAHIDREARRLVDEYVAAHGRQPSKPTILKLRAQATLSTRPEKQIHSLYELTMGWRQRAARLLGKDATGWARDMTGTPVPAALLCADDMPLEQVEQVGRVVVGVVSEKRSTWRRWNLYAEASRQIKGWRFASTEDRETITGMIADAAEATSLRLTPPELAVSPPEFQRGDGISVFRPRYSELYSSQDLLNAEDRLLTRSRTTEAPLVSLEAVEEVTARPDRHGRVLSLDQAEAITAVAVSGRTIDVLVGPAGAGKTTAMTALRTAWEAEHGPGSVIGLAPSAVAADVLADDLGIPTENTAKWLDEYRRGRADFHAGQLVIVDEASLAGTLTLDTITWLAQEAGAKVLLVGDWAQLQSVDAGGAFSLLVHDRDDAPELADIHRFVNEWEKLASLELRHGRPEAVDSYEKHGRIRGGETETITETAYTAWRADLLAGKASILVAQTREIVGVLNERARLDRVLTGEVDPEHEINLVGGFVASAGDVVITRHNDRRLRAGNSGWVHNGDRWRLTRVHGDGSVTVRRPGHRRGGSVVLPADYVAEHLDLGYAVTGHGAQGVTVDTAHAVITPETTRETLYVALTRGRQSNIAYVVTDRPDELHGRPHDGEQTSTAVAVFTDVLQHIGAEPSAHEAIAAEQKTWTSIAQLAAEYETIAAAAQRDRWVRLIRGAPLTSEQAEAVLASDAFSALTAELRRAEANSYNLDQLVPRFVASRQYEDADDIAAVLHYRVAKATARPSGAGRARRPSRLIVGLIPEAAGVTDPAMQQALTERAQLMEQRADALTNLAMTDTPPWITTLGTPPRDRARRTMWMRQARVVAAYRDRYGIASDDPLGSPTTSVAQQLDHARAQAALDRARLQTALTDEQRTASRRAGPDLGL</sequence>
<dbReference type="InterPro" id="IPR014862">
    <property type="entry name" value="TrwC"/>
</dbReference>
<organism evidence="2 3">
    <name type="scientific">Humibacter ginsenosidimutans</name>
    <dbReference type="NCBI Taxonomy" id="2599293"/>
    <lineage>
        <taxon>Bacteria</taxon>
        <taxon>Bacillati</taxon>
        <taxon>Actinomycetota</taxon>
        <taxon>Actinomycetes</taxon>
        <taxon>Micrococcales</taxon>
        <taxon>Microbacteriaceae</taxon>
        <taxon>Humibacter</taxon>
    </lineage>
</organism>
<dbReference type="Proteomes" id="UP000320216">
    <property type="component" value="Chromosome"/>
</dbReference>
<dbReference type="Gene3D" id="3.40.50.300">
    <property type="entry name" value="P-loop containing nucleotide triphosphate hydrolases"/>
    <property type="match status" value="2"/>
</dbReference>
<dbReference type="InterPro" id="IPR027417">
    <property type="entry name" value="P-loop_NTPase"/>
</dbReference>
<dbReference type="Pfam" id="PF08751">
    <property type="entry name" value="TrwC"/>
    <property type="match status" value="1"/>
</dbReference>
<feature type="domain" description="TrwC relaxase" evidence="1">
    <location>
        <begin position="6"/>
        <end position="363"/>
    </location>
</feature>
<dbReference type="KEGG" id="huw:FPZ11_14800"/>
<name>A0A5B8M9D9_9MICO</name>
<accession>A0A5B8M9D9</accession>
<evidence type="ECO:0000259" key="1">
    <source>
        <dbReference type="Pfam" id="PF08751"/>
    </source>
</evidence>
<dbReference type="AlphaFoldDB" id="A0A5B8M9D9"/>